<reference evidence="2" key="1">
    <citation type="journal article" date="2021" name="New Phytol.">
        <title>Evolutionary innovations through gain and loss of genes in the ectomycorrhizal Boletales.</title>
        <authorList>
            <person name="Wu G."/>
            <person name="Miyauchi S."/>
            <person name="Morin E."/>
            <person name="Kuo A."/>
            <person name="Drula E."/>
            <person name="Varga T."/>
            <person name="Kohler A."/>
            <person name="Feng B."/>
            <person name="Cao Y."/>
            <person name="Lipzen A."/>
            <person name="Daum C."/>
            <person name="Hundley H."/>
            <person name="Pangilinan J."/>
            <person name="Johnson J."/>
            <person name="Barry K."/>
            <person name="LaButti K."/>
            <person name="Ng V."/>
            <person name="Ahrendt S."/>
            <person name="Min B."/>
            <person name="Choi I.G."/>
            <person name="Park H."/>
            <person name="Plett J.M."/>
            <person name="Magnuson J."/>
            <person name="Spatafora J.W."/>
            <person name="Nagy L.G."/>
            <person name="Henrissat B."/>
            <person name="Grigoriev I.V."/>
            <person name="Yang Z.L."/>
            <person name="Xu J."/>
            <person name="Martin F.M."/>
        </authorList>
    </citation>
    <scope>NUCLEOTIDE SEQUENCE</scope>
    <source>
        <strain evidence="2">KKN 215</strain>
    </source>
</reference>
<feature type="region of interest" description="Disordered" evidence="1">
    <location>
        <begin position="228"/>
        <end position="252"/>
    </location>
</feature>
<feature type="region of interest" description="Disordered" evidence="1">
    <location>
        <begin position="39"/>
        <end position="179"/>
    </location>
</feature>
<feature type="compositionally biased region" description="Polar residues" evidence="1">
    <location>
        <begin position="534"/>
        <end position="556"/>
    </location>
</feature>
<organism evidence="2 3">
    <name type="scientific">Cristinia sonorae</name>
    <dbReference type="NCBI Taxonomy" id="1940300"/>
    <lineage>
        <taxon>Eukaryota</taxon>
        <taxon>Fungi</taxon>
        <taxon>Dikarya</taxon>
        <taxon>Basidiomycota</taxon>
        <taxon>Agaricomycotina</taxon>
        <taxon>Agaricomycetes</taxon>
        <taxon>Agaricomycetidae</taxon>
        <taxon>Agaricales</taxon>
        <taxon>Pleurotineae</taxon>
        <taxon>Stephanosporaceae</taxon>
        <taxon>Cristinia</taxon>
    </lineage>
</organism>
<feature type="compositionally biased region" description="Low complexity" evidence="1">
    <location>
        <begin position="653"/>
        <end position="671"/>
    </location>
</feature>
<feature type="compositionally biased region" description="Polar residues" evidence="1">
    <location>
        <begin position="438"/>
        <end position="448"/>
    </location>
</feature>
<feature type="compositionally biased region" description="Acidic residues" evidence="1">
    <location>
        <begin position="160"/>
        <end position="172"/>
    </location>
</feature>
<dbReference type="OrthoDB" id="3064136at2759"/>
<feature type="region of interest" description="Disordered" evidence="1">
    <location>
        <begin position="614"/>
        <end position="691"/>
    </location>
</feature>
<feature type="region of interest" description="Disordered" evidence="1">
    <location>
        <begin position="296"/>
        <end position="342"/>
    </location>
</feature>
<feature type="compositionally biased region" description="Low complexity" evidence="1">
    <location>
        <begin position="618"/>
        <end position="645"/>
    </location>
</feature>
<evidence type="ECO:0000256" key="1">
    <source>
        <dbReference type="SAM" id="MobiDB-lite"/>
    </source>
</evidence>
<evidence type="ECO:0000313" key="2">
    <source>
        <dbReference type="EMBL" id="KAH8094473.1"/>
    </source>
</evidence>
<feature type="compositionally biased region" description="Polar residues" evidence="1">
    <location>
        <begin position="363"/>
        <end position="373"/>
    </location>
</feature>
<feature type="region of interest" description="Disordered" evidence="1">
    <location>
        <begin position="715"/>
        <end position="734"/>
    </location>
</feature>
<feature type="compositionally biased region" description="Basic and acidic residues" evidence="1">
    <location>
        <begin position="240"/>
        <end position="249"/>
    </location>
</feature>
<evidence type="ECO:0000313" key="3">
    <source>
        <dbReference type="Proteomes" id="UP000813824"/>
    </source>
</evidence>
<feature type="compositionally biased region" description="Low complexity" evidence="1">
    <location>
        <begin position="492"/>
        <end position="525"/>
    </location>
</feature>
<name>A0A8K0XMS1_9AGAR</name>
<proteinExistence type="predicted"/>
<feature type="compositionally biased region" description="Polar residues" evidence="1">
    <location>
        <begin position="584"/>
        <end position="598"/>
    </location>
</feature>
<feature type="compositionally biased region" description="Polar residues" evidence="1">
    <location>
        <begin position="461"/>
        <end position="481"/>
    </location>
</feature>
<comment type="caution">
    <text evidence="2">The sequence shown here is derived from an EMBL/GenBank/DDBJ whole genome shotgun (WGS) entry which is preliminary data.</text>
</comment>
<feature type="compositionally biased region" description="Low complexity" evidence="1">
    <location>
        <begin position="68"/>
        <end position="84"/>
    </location>
</feature>
<feature type="compositionally biased region" description="Polar residues" evidence="1">
    <location>
        <begin position="407"/>
        <end position="428"/>
    </location>
</feature>
<feature type="compositionally biased region" description="Polar residues" evidence="1">
    <location>
        <begin position="725"/>
        <end position="734"/>
    </location>
</feature>
<keyword evidence="3" id="KW-1185">Reference proteome</keyword>
<protein>
    <submittedName>
        <fullName evidence="2">Uncharacterized protein</fullName>
    </submittedName>
</protein>
<feature type="compositionally biased region" description="Low complexity" evidence="1">
    <location>
        <begin position="449"/>
        <end position="460"/>
    </location>
</feature>
<feature type="compositionally biased region" description="Low complexity" evidence="1">
    <location>
        <begin position="387"/>
        <end position="406"/>
    </location>
</feature>
<feature type="compositionally biased region" description="Polar residues" evidence="1">
    <location>
        <begin position="324"/>
        <end position="334"/>
    </location>
</feature>
<dbReference type="EMBL" id="JAEVFJ010000026">
    <property type="protein sequence ID" value="KAH8094473.1"/>
    <property type="molecule type" value="Genomic_DNA"/>
</dbReference>
<dbReference type="AlphaFoldDB" id="A0A8K0XMS1"/>
<feature type="region of interest" description="Disordered" evidence="1">
    <location>
        <begin position="363"/>
        <end position="600"/>
    </location>
</feature>
<feature type="compositionally biased region" description="Low complexity" evidence="1">
    <location>
        <begin position="108"/>
        <end position="120"/>
    </location>
</feature>
<dbReference type="Proteomes" id="UP000813824">
    <property type="component" value="Unassembled WGS sequence"/>
</dbReference>
<feature type="compositionally biased region" description="Polar residues" evidence="1">
    <location>
        <begin position="228"/>
        <end position="239"/>
    </location>
</feature>
<accession>A0A8K0XMS1</accession>
<sequence>MARPASIASFDTAAAAEALDLFDERNASFRTSKLVGAVLGSSPRRPVYPTSIRGSPSHLRRATSEAVPRSTPSTPSRLRSASTTQGQGRPGSPDIEDILSKTPRPRRASSAVFSSPSRASIRPTPKRSPSAFSLRSEGKDGKGDDDESIFSISDYGALLEEPESLSDGEGGSESDSSLDIHTPLPHLMFRDGLLSPRSKLLPPDLKPSLYSLDDETHDRSRSVMSIASTAGSLTTTKSGLQKDPRDTVRRRQRHRDGALLRAGMGLTTGLGWSDSEDEDAPSALTRRLINTTLDRKRLSRPTSSNYDDLGLSRFASPAPMSRFASPTPSPSSSKILPRKSTGSLVGMRSLSVSQIQTRATVVSFPSTPPSTEANLPKASAEVHVARSRTLSSASSTSKPKTPTTTSANLPMTSSPRARTVSSASSTNIPGLRSRAGSVASTAASSIPGTRSRTTSSASVTQAPTSLIASLRSEQPKASTASPKVVASPPRPSLESLASTSTTSLVSESSNATSSVNSSSTASSGSVPRPLRLPQSVSARTQSQDHILASISSSTTAPVMPERTIPLQRPRALSGPRPRPDARSPTPTQSLSHSTSQPFAYTAPAPTMQRTFTYPQPVASSSSSSIDALTPSSASSSSTSYFSPMTSPLPPTPSESDTPPSTSAGPSSPTSPRQRPALIGARPKPRTGTGMAYRTSSFGNLQAQASALKMRTLASGPSPVSMAAEGSSNGYPVRI</sequence>
<gene>
    <name evidence="2" type="ORF">BXZ70DRAFT_359927</name>
</gene>